<comment type="caution">
    <text evidence="1">The sequence shown here is derived from an EMBL/GenBank/DDBJ whole genome shotgun (WGS) entry which is preliminary data.</text>
</comment>
<dbReference type="OrthoDB" id="1030405at2759"/>
<evidence type="ECO:0000313" key="1">
    <source>
        <dbReference type="EMBL" id="CAA7031259.1"/>
    </source>
</evidence>
<dbReference type="InterPro" id="IPR027417">
    <property type="entry name" value="P-loop_NTPase"/>
</dbReference>
<dbReference type="InterPro" id="IPR042197">
    <property type="entry name" value="Apaf_helical"/>
</dbReference>
<dbReference type="SUPFAM" id="SSF52540">
    <property type="entry name" value="P-loop containing nucleoside triphosphate hydrolases"/>
    <property type="match status" value="1"/>
</dbReference>
<dbReference type="PANTHER" id="PTHR11017:SF225">
    <property type="entry name" value="ADP-RIBOSYL CYCLASE_CYCLIC ADP-RIBOSE HYDROLASE-RELATED"/>
    <property type="match status" value="1"/>
</dbReference>
<dbReference type="EMBL" id="CACVBM020001106">
    <property type="protein sequence ID" value="CAA7031259.1"/>
    <property type="molecule type" value="Genomic_DNA"/>
</dbReference>
<dbReference type="InterPro" id="IPR044974">
    <property type="entry name" value="Disease_R_plants"/>
</dbReference>
<name>A0A6D2J166_9BRAS</name>
<dbReference type="PANTHER" id="PTHR11017">
    <property type="entry name" value="LEUCINE-RICH REPEAT-CONTAINING PROTEIN"/>
    <property type="match status" value="1"/>
</dbReference>
<evidence type="ECO:0000313" key="2">
    <source>
        <dbReference type="Proteomes" id="UP000467841"/>
    </source>
</evidence>
<dbReference type="GO" id="GO:0006952">
    <property type="term" value="P:defense response"/>
    <property type="evidence" value="ECO:0007669"/>
    <property type="project" value="InterPro"/>
</dbReference>
<organism evidence="1 2">
    <name type="scientific">Microthlaspi erraticum</name>
    <dbReference type="NCBI Taxonomy" id="1685480"/>
    <lineage>
        <taxon>Eukaryota</taxon>
        <taxon>Viridiplantae</taxon>
        <taxon>Streptophyta</taxon>
        <taxon>Embryophyta</taxon>
        <taxon>Tracheophyta</taxon>
        <taxon>Spermatophyta</taxon>
        <taxon>Magnoliopsida</taxon>
        <taxon>eudicotyledons</taxon>
        <taxon>Gunneridae</taxon>
        <taxon>Pentapetalae</taxon>
        <taxon>rosids</taxon>
        <taxon>malvids</taxon>
        <taxon>Brassicales</taxon>
        <taxon>Brassicaceae</taxon>
        <taxon>Coluteocarpeae</taxon>
        <taxon>Microthlaspi</taxon>
    </lineage>
</organism>
<dbReference type="Gene3D" id="1.10.8.430">
    <property type="entry name" value="Helical domain of apoptotic protease-activating factors"/>
    <property type="match status" value="1"/>
</dbReference>
<accession>A0A6D2J166</accession>
<reference evidence="1" key="1">
    <citation type="submission" date="2020-01" db="EMBL/GenBank/DDBJ databases">
        <authorList>
            <person name="Mishra B."/>
        </authorList>
    </citation>
    <scope>NUCLEOTIDE SEQUENCE [LARGE SCALE GENOMIC DNA]</scope>
</reference>
<dbReference type="AlphaFoldDB" id="A0A6D2J166"/>
<dbReference type="Proteomes" id="UP000467841">
    <property type="component" value="Unassembled WGS sequence"/>
</dbReference>
<dbReference type="GO" id="GO:0043531">
    <property type="term" value="F:ADP binding"/>
    <property type="evidence" value="ECO:0007669"/>
    <property type="project" value="InterPro"/>
</dbReference>
<gene>
    <name evidence="1" type="ORF">MERR_LOCUS18494</name>
</gene>
<proteinExistence type="predicted"/>
<protein>
    <submittedName>
        <fullName evidence="1">Uncharacterized protein</fullName>
    </submittedName>
</protein>
<sequence length="106" mass="12314">MQLEALANETNWFGPGSRIIITTEDQELLEQHDINNTYHVDFPTNEEARKIFCRYAFRRSLAPYGFEKLVERVIELCGNLPLGLRVMGSTLRGKREDDWEGLLRSL</sequence>
<keyword evidence="2" id="KW-1185">Reference proteome</keyword>